<reference evidence="2" key="2">
    <citation type="submission" date="2025-05" db="UniProtKB">
        <authorList>
            <consortium name="EnsemblMetazoa"/>
        </authorList>
    </citation>
    <scope>IDENTIFICATION</scope>
    <source>
        <strain evidence="2">Foshan</strain>
    </source>
</reference>
<evidence type="ECO:0000313" key="2">
    <source>
        <dbReference type="EnsemblMetazoa" id="AALFPA23_001717.P1297"/>
    </source>
</evidence>
<organism evidence="2 3">
    <name type="scientific">Aedes albopictus</name>
    <name type="common">Asian tiger mosquito</name>
    <name type="synonym">Stegomyia albopicta</name>
    <dbReference type="NCBI Taxonomy" id="7160"/>
    <lineage>
        <taxon>Eukaryota</taxon>
        <taxon>Metazoa</taxon>
        <taxon>Ecdysozoa</taxon>
        <taxon>Arthropoda</taxon>
        <taxon>Hexapoda</taxon>
        <taxon>Insecta</taxon>
        <taxon>Pterygota</taxon>
        <taxon>Neoptera</taxon>
        <taxon>Endopterygota</taxon>
        <taxon>Diptera</taxon>
        <taxon>Nematocera</taxon>
        <taxon>Culicoidea</taxon>
        <taxon>Culicidae</taxon>
        <taxon>Culicinae</taxon>
        <taxon>Aedini</taxon>
        <taxon>Aedes</taxon>
        <taxon>Stegomyia</taxon>
    </lineage>
</organism>
<sequence length="193" mass="22979">MKKSTDPDCKSKSTKDKSLRSRNKRKYKRKKNVKHHTKRAFEHSLREEKSKPVPDCYGHQQRRRRQPETRHATAAGPSFPQIKHAQNVWIKTYQNIVKWQFQHQMNYWKQHAMLLREENARLRRRMAVEHSEDEEDEAHAYAEAATWELHQQGADDDSAAAAEAALDEEFIAFMEVSARHRLERRRLKNESVH</sequence>
<evidence type="ECO:0000256" key="1">
    <source>
        <dbReference type="SAM" id="MobiDB-lite"/>
    </source>
</evidence>
<proteinExistence type="predicted"/>
<protein>
    <recommendedName>
        <fullName evidence="4">Gem nuclear organelle associated protein 8</fullName>
    </recommendedName>
</protein>
<dbReference type="EnsemblMetazoa" id="AALFPA23_001717.R1297">
    <property type="protein sequence ID" value="AALFPA23_001717.P1297"/>
    <property type="gene ID" value="AALFPA23_001717"/>
</dbReference>
<dbReference type="RefSeq" id="XP_019561420.3">
    <property type="nucleotide sequence ID" value="XM_019705875.3"/>
</dbReference>
<feature type="region of interest" description="Disordered" evidence="1">
    <location>
        <begin position="1"/>
        <end position="78"/>
    </location>
</feature>
<reference evidence="3" key="1">
    <citation type="journal article" date="2015" name="Proc. Natl. Acad. Sci. U.S.A.">
        <title>Genome sequence of the Asian Tiger mosquito, Aedes albopictus, reveals insights into its biology, genetics, and evolution.</title>
        <authorList>
            <person name="Chen X.G."/>
            <person name="Jiang X."/>
            <person name="Gu J."/>
            <person name="Xu M."/>
            <person name="Wu Y."/>
            <person name="Deng Y."/>
            <person name="Zhang C."/>
            <person name="Bonizzoni M."/>
            <person name="Dermauw W."/>
            <person name="Vontas J."/>
            <person name="Armbruster P."/>
            <person name="Huang X."/>
            <person name="Yang Y."/>
            <person name="Zhang H."/>
            <person name="He W."/>
            <person name="Peng H."/>
            <person name="Liu Y."/>
            <person name="Wu K."/>
            <person name="Chen J."/>
            <person name="Lirakis M."/>
            <person name="Topalis P."/>
            <person name="Van Leeuwen T."/>
            <person name="Hall A.B."/>
            <person name="Jiang X."/>
            <person name="Thorpe C."/>
            <person name="Mueller R.L."/>
            <person name="Sun C."/>
            <person name="Waterhouse R.M."/>
            <person name="Yan G."/>
            <person name="Tu Z.J."/>
            <person name="Fang X."/>
            <person name="James A.A."/>
        </authorList>
    </citation>
    <scope>NUCLEOTIDE SEQUENCE [LARGE SCALE GENOMIC DNA]</scope>
    <source>
        <strain evidence="3">Foshan</strain>
    </source>
</reference>
<feature type="compositionally biased region" description="Basic and acidic residues" evidence="1">
    <location>
        <begin position="39"/>
        <end position="52"/>
    </location>
</feature>
<evidence type="ECO:0008006" key="4">
    <source>
        <dbReference type="Google" id="ProtNLM"/>
    </source>
</evidence>
<name>A0ABM1XPX8_AEDAL</name>
<evidence type="ECO:0000313" key="3">
    <source>
        <dbReference type="Proteomes" id="UP000069940"/>
    </source>
</evidence>
<accession>A0ABM1XPX8</accession>
<dbReference type="Proteomes" id="UP000069940">
    <property type="component" value="Unassembled WGS sequence"/>
</dbReference>
<feature type="compositionally biased region" description="Basic and acidic residues" evidence="1">
    <location>
        <begin position="1"/>
        <end position="19"/>
    </location>
</feature>
<keyword evidence="3" id="KW-1185">Reference proteome</keyword>
<feature type="compositionally biased region" description="Basic residues" evidence="1">
    <location>
        <begin position="20"/>
        <end position="38"/>
    </location>
</feature>
<dbReference type="GeneID" id="109429883"/>